<evidence type="ECO:0000256" key="8">
    <source>
        <dbReference type="ARBA" id="ARBA00022679"/>
    </source>
</evidence>
<dbReference type="Gene3D" id="3.30.565.10">
    <property type="entry name" value="Histidine kinase-like ATPase, C-terminal domain"/>
    <property type="match status" value="1"/>
</dbReference>
<dbReference type="PROSITE" id="PS50885">
    <property type="entry name" value="HAMP"/>
    <property type="match status" value="1"/>
</dbReference>
<accession>A0A941IHX0</accession>
<gene>
    <name evidence="26" type="ORF">KDK95_15375</name>
</gene>
<dbReference type="EMBL" id="JAGSOH010000040">
    <property type="protein sequence ID" value="MBR7827699.1"/>
    <property type="molecule type" value="Genomic_DNA"/>
</dbReference>
<evidence type="ECO:0000256" key="19">
    <source>
        <dbReference type="ARBA" id="ARBA00023026"/>
    </source>
</evidence>
<comment type="cofactor">
    <cofactor evidence="2">
        <name>Mn(2+)</name>
        <dbReference type="ChEBI" id="CHEBI:29035"/>
    </cofactor>
</comment>
<comment type="caution">
    <text evidence="26">The sequence shown here is derived from an EMBL/GenBank/DDBJ whole genome shotgun (WGS) entry which is preliminary data.</text>
</comment>
<evidence type="ECO:0000256" key="23">
    <source>
        <dbReference type="SAM" id="Phobius"/>
    </source>
</evidence>
<reference evidence="26" key="1">
    <citation type="submission" date="2021-04" db="EMBL/GenBank/DDBJ databases">
        <title>Genome based classification of Actinospica acidithermotolerans sp. nov., an actinobacterium isolated from an Indonesian hot spring.</title>
        <authorList>
            <person name="Kusuma A.B."/>
            <person name="Putra K.E."/>
            <person name="Nafisah S."/>
            <person name="Loh J."/>
            <person name="Nouioui I."/>
            <person name="Goodfellow M."/>
        </authorList>
    </citation>
    <scope>NUCLEOTIDE SEQUENCE</scope>
    <source>
        <strain evidence="26">MGRD01-02</strain>
    </source>
</reference>
<evidence type="ECO:0000256" key="7">
    <source>
        <dbReference type="ARBA" id="ARBA00022553"/>
    </source>
</evidence>
<feature type="transmembrane region" description="Helical" evidence="23">
    <location>
        <begin position="124"/>
        <end position="144"/>
    </location>
</feature>
<evidence type="ECO:0000256" key="5">
    <source>
        <dbReference type="ARBA" id="ARBA00012438"/>
    </source>
</evidence>
<dbReference type="InterPro" id="IPR005467">
    <property type="entry name" value="His_kinase_dom"/>
</dbReference>
<dbReference type="SUPFAM" id="SSF55874">
    <property type="entry name" value="ATPase domain of HSP90 chaperone/DNA topoisomerase II/histidine kinase"/>
    <property type="match status" value="1"/>
</dbReference>
<evidence type="ECO:0000256" key="3">
    <source>
        <dbReference type="ARBA" id="ARBA00001946"/>
    </source>
</evidence>
<keyword evidence="15" id="KW-0904">Protein phosphatase</keyword>
<evidence type="ECO:0000256" key="10">
    <source>
        <dbReference type="ARBA" id="ARBA00022741"/>
    </source>
</evidence>
<evidence type="ECO:0000256" key="15">
    <source>
        <dbReference type="ARBA" id="ARBA00022912"/>
    </source>
</evidence>
<dbReference type="CDD" id="cd00082">
    <property type="entry name" value="HisKA"/>
    <property type="match status" value="1"/>
</dbReference>
<sequence length="409" mass="44002">MRSMVSAVFVVTILLGVPFAFLDAKFVTRSAQDALDQEVQRIGILTDVQLANHQFDTRTLTADLSSGRAAQITFPAGSAHASAHLGPEITDQPRASEVYQGKSGERVVVSESWAPIAGRIRLQMLLLVAAALAAFAAAAGVAYLQARRISRPFGELASTAERLGAGDQRPRHRRYGIAELDRIAEVIDHSSDRVSRIMAKERRLAADASHQLRTPLTALSMRLEEIIEAGDMETVKEEAAIALTQVERLTDVVQRLLTDSGEARADSAGAPTDIDLIIRQQIFEWRPAFRSARRLIRVDGGRGLLAAATPGSFAQVLATLLENSLMHGAGPVTIRTRTAGGSVVIEVSDEGPGVPPELGARVFERAVSGRASTGLGLTVARELAEADGGRLELLQQRPPVFALFLPRFN</sequence>
<feature type="domain" description="HAMP" evidence="25">
    <location>
        <begin position="147"/>
        <end position="199"/>
    </location>
</feature>
<keyword evidence="11 26" id="KW-0418">Kinase</keyword>
<dbReference type="PROSITE" id="PS50109">
    <property type="entry name" value="HIS_KIN"/>
    <property type="match status" value="1"/>
</dbReference>
<keyword evidence="18" id="KW-0346">Stress response</keyword>
<proteinExistence type="predicted"/>
<dbReference type="PRINTS" id="PR00344">
    <property type="entry name" value="BCTRLSENSOR"/>
</dbReference>
<dbReference type="InterPro" id="IPR003660">
    <property type="entry name" value="HAMP_dom"/>
</dbReference>
<evidence type="ECO:0000256" key="2">
    <source>
        <dbReference type="ARBA" id="ARBA00001936"/>
    </source>
</evidence>
<evidence type="ECO:0000256" key="14">
    <source>
        <dbReference type="ARBA" id="ARBA00022842"/>
    </source>
</evidence>
<keyword evidence="8" id="KW-0808">Transferase</keyword>
<keyword evidence="6" id="KW-1003">Cell membrane</keyword>
<dbReference type="SMART" id="SM00388">
    <property type="entry name" value="HisKA"/>
    <property type="match status" value="1"/>
</dbReference>
<keyword evidence="23" id="KW-0472">Membrane</keyword>
<dbReference type="Gene3D" id="6.10.340.10">
    <property type="match status" value="1"/>
</dbReference>
<keyword evidence="27" id="KW-1185">Reference proteome</keyword>
<dbReference type="InterPro" id="IPR050980">
    <property type="entry name" value="2C_sensor_his_kinase"/>
</dbReference>
<dbReference type="GO" id="GO:0005886">
    <property type="term" value="C:plasma membrane"/>
    <property type="evidence" value="ECO:0007669"/>
    <property type="project" value="UniProtKB-SubCell"/>
</dbReference>
<keyword evidence="17" id="KW-0902">Two-component regulatory system</keyword>
<evidence type="ECO:0000256" key="4">
    <source>
        <dbReference type="ARBA" id="ARBA00004651"/>
    </source>
</evidence>
<evidence type="ECO:0000256" key="20">
    <source>
        <dbReference type="ARBA" id="ARBA00023211"/>
    </source>
</evidence>
<dbReference type="SMART" id="SM00304">
    <property type="entry name" value="HAMP"/>
    <property type="match status" value="1"/>
</dbReference>
<evidence type="ECO:0000256" key="16">
    <source>
        <dbReference type="ARBA" id="ARBA00022989"/>
    </source>
</evidence>
<organism evidence="26 27">
    <name type="scientific">Actinospica acidithermotolerans</name>
    <dbReference type="NCBI Taxonomy" id="2828514"/>
    <lineage>
        <taxon>Bacteria</taxon>
        <taxon>Bacillati</taxon>
        <taxon>Actinomycetota</taxon>
        <taxon>Actinomycetes</taxon>
        <taxon>Catenulisporales</taxon>
        <taxon>Actinospicaceae</taxon>
        <taxon>Actinospica</taxon>
    </lineage>
</organism>
<dbReference type="EC" id="2.7.13.3" evidence="5"/>
<keyword evidence="12" id="KW-0378">Hydrolase</keyword>
<dbReference type="GO" id="GO:0000155">
    <property type="term" value="F:phosphorelay sensor kinase activity"/>
    <property type="evidence" value="ECO:0007669"/>
    <property type="project" value="InterPro"/>
</dbReference>
<evidence type="ECO:0000313" key="27">
    <source>
        <dbReference type="Proteomes" id="UP000676325"/>
    </source>
</evidence>
<dbReference type="CDD" id="cd00075">
    <property type="entry name" value="HATPase"/>
    <property type="match status" value="1"/>
</dbReference>
<dbReference type="Proteomes" id="UP000676325">
    <property type="component" value="Unassembled WGS sequence"/>
</dbReference>
<keyword evidence="20" id="KW-0464">Manganese</keyword>
<evidence type="ECO:0000256" key="9">
    <source>
        <dbReference type="ARBA" id="ARBA00022692"/>
    </source>
</evidence>
<dbReference type="SUPFAM" id="SSF47384">
    <property type="entry name" value="Homodimeric domain of signal transducing histidine kinase"/>
    <property type="match status" value="1"/>
</dbReference>
<dbReference type="GO" id="GO:0004721">
    <property type="term" value="F:phosphoprotein phosphatase activity"/>
    <property type="evidence" value="ECO:0007669"/>
    <property type="project" value="UniProtKB-KW"/>
</dbReference>
<evidence type="ECO:0000259" key="25">
    <source>
        <dbReference type="PROSITE" id="PS50885"/>
    </source>
</evidence>
<keyword evidence="9 23" id="KW-0812">Transmembrane</keyword>
<dbReference type="Gene3D" id="1.10.287.130">
    <property type="match status" value="1"/>
</dbReference>
<dbReference type="InterPro" id="IPR040868">
    <property type="entry name" value="DraK_HK_N"/>
</dbReference>
<dbReference type="InterPro" id="IPR036097">
    <property type="entry name" value="HisK_dim/P_sf"/>
</dbReference>
<evidence type="ECO:0000256" key="6">
    <source>
        <dbReference type="ARBA" id="ARBA00022475"/>
    </source>
</evidence>
<keyword evidence="13" id="KW-0067">ATP-binding</keyword>
<dbReference type="PANTHER" id="PTHR44936">
    <property type="entry name" value="SENSOR PROTEIN CREC"/>
    <property type="match status" value="1"/>
</dbReference>
<dbReference type="Pfam" id="PF02518">
    <property type="entry name" value="HATPase_c"/>
    <property type="match status" value="1"/>
</dbReference>
<evidence type="ECO:0000256" key="22">
    <source>
        <dbReference type="ARBA" id="ARBA00041776"/>
    </source>
</evidence>
<dbReference type="AlphaFoldDB" id="A0A941IHX0"/>
<dbReference type="InterPro" id="IPR003661">
    <property type="entry name" value="HisK_dim/P_dom"/>
</dbReference>
<dbReference type="InterPro" id="IPR004358">
    <property type="entry name" value="Sig_transdc_His_kin-like_C"/>
</dbReference>
<evidence type="ECO:0000256" key="17">
    <source>
        <dbReference type="ARBA" id="ARBA00023012"/>
    </source>
</evidence>
<evidence type="ECO:0000256" key="18">
    <source>
        <dbReference type="ARBA" id="ARBA00023016"/>
    </source>
</evidence>
<evidence type="ECO:0000259" key="24">
    <source>
        <dbReference type="PROSITE" id="PS50109"/>
    </source>
</evidence>
<keyword evidence="19" id="KW-0843">Virulence</keyword>
<comment type="cofactor">
    <cofactor evidence="3">
        <name>Mg(2+)</name>
        <dbReference type="ChEBI" id="CHEBI:18420"/>
    </cofactor>
</comment>
<evidence type="ECO:0000313" key="26">
    <source>
        <dbReference type="EMBL" id="MBR7827699.1"/>
    </source>
</evidence>
<dbReference type="InterPro" id="IPR036890">
    <property type="entry name" value="HATPase_C_sf"/>
</dbReference>
<dbReference type="PANTHER" id="PTHR44936:SF9">
    <property type="entry name" value="SENSOR PROTEIN CREC"/>
    <property type="match status" value="1"/>
</dbReference>
<dbReference type="Pfam" id="PF18092">
    <property type="entry name" value="DraK_HK_N"/>
    <property type="match status" value="1"/>
</dbReference>
<evidence type="ECO:0000256" key="11">
    <source>
        <dbReference type="ARBA" id="ARBA00022777"/>
    </source>
</evidence>
<dbReference type="SMART" id="SM00387">
    <property type="entry name" value="HATPase_c"/>
    <property type="match status" value="1"/>
</dbReference>
<dbReference type="Pfam" id="PF00512">
    <property type="entry name" value="HisKA"/>
    <property type="match status" value="1"/>
</dbReference>
<keyword evidence="7" id="KW-0597">Phosphoprotein</keyword>
<comment type="catalytic activity">
    <reaction evidence="1">
        <text>ATP + protein L-histidine = ADP + protein N-phospho-L-histidine.</text>
        <dbReference type="EC" id="2.7.13.3"/>
    </reaction>
</comment>
<comment type="subcellular location">
    <subcellularLocation>
        <location evidence="4">Cell membrane</location>
        <topology evidence="4">Multi-pass membrane protein</topology>
    </subcellularLocation>
</comment>
<keyword evidence="10" id="KW-0547">Nucleotide-binding</keyword>
<keyword evidence="16 23" id="KW-1133">Transmembrane helix</keyword>
<evidence type="ECO:0000256" key="21">
    <source>
        <dbReference type="ARBA" id="ARBA00040454"/>
    </source>
</evidence>
<protein>
    <recommendedName>
        <fullName evidence="21">Signal transduction histidine-protein kinase/phosphatase MprB</fullName>
        <ecNumber evidence="5">2.7.13.3</ecNumber>
    </recommendedName>
    <alternativeName>
        <fullName evidence="22">Mycobacterial persistence regulator B</fullName>
    </alternativeName>
</protein>
<name>A0A941IHX0_9ACTN</name>
<evidence type="ECO:0000256" key="13">
    <source>
        <dbReference type="ARBA" id="ARBA00022840"/>
    </source>
</evidence>
<evidence type="ECO:0000256" key="12">
    <source>
        <dbReference type="ARBA" id="ARBA00022801"/>
    </source>
</evidence>
<evidence type="ECO:0000256" key="1">
    <source>
        <dbReference type="ARBA" id="ARBA00000085"/>
    </source>
</evidence>
<feature type="domain" description="Histidine kinase" evidence="24">
    <location>
        <begin position="207"/>
        <end position="409"/>
    </location>
</feature>
<keyword evidence="14" id="KW-0460">Magnesium</keyword>
<dbReference type="GO" id="GO:0005524">
    <property type="term" value="F:ATP binding"/>
    <property type="evidence" value="ECO:0007669"/>
    <property type="project" value="UniProtKB-KW"/>
</dbReference>
<dbReference type="InterPro" id="IPR003594">
    <property type="entry name" value="HATPase_dom"/>
</dbReference>